<evidence type="ECO:0000313" key="5">
    <source>
        <dbReference type="EMBL" id="SDD66259.1"/>
    </source>
</evidence>
<evidence type="ECO:0000256" key="1">
    <source>
        <dbReference type="ARBA" id="ARBA00023015"/>
    </source>
</evidence>
<dbReference type="InterPro" id="IPR009061">
    <property type="entry name" value="DNA-bd_dom_put_sf"/>
</dbReference>
<evidence type="ECO:0000256" key="3">
    <source>
        <dbReference type="ARBA" id="ARBA00023163"/>
    </source>
</evidence>
<reference evidence="5 6" key="1">
    <citation type="submission" date="2016-10" db="EMBL/GenBank/DDBJ databases">
        <authorList>
            <person name="de Groot N.N."/>
        </authorList>
    </citation>
    <scope>NUCLEOTIDE SEQUENCE [LARGE SCALE GENOMIC DNA]</scope>
    <source>
        <strain evidence="5 6">CGMCC 1.9109</strain>
    </source>
</reference>
<proteinExistence type="predicted"/>
<dbReference type="SUPFAM" id="SSF46955">
    <property type="entry name" value="Putative DNA-binding domain"/>
    <property type="match status" value="1"/>
</dbReference>
<dbReference type="PANTHER" id="PTHR30204:SF92">
    <property type="entry name" value="HTH-TYPE TRANSCRIPTIONAL REGULATOR ZNTR"/>
    <property type="match status" value="1"/>
</dbReference>
<dbReference type="RefSeq" id="WP_068306266.1">
    <property type="nucleotide sequence ID" value="NZ_FNAK01000002.1"/>
</dbReference>
<keyword evidence="6" id="KW-1185">Reference proteome</keyword>
<dbReference type="AlphaFoldDB" id="A0A1G6WKF1"/>
<dbReference type="InterPro" id="IPR000551">
    <property type="entry name" value="MerR-type_HTH_dom"/>
</dbReference>
<keyword evidence="1" id="KW-0805">Transcription regulation</keyword>
<dbReference type="Pfam" id="PF09278">
    <property type="entry name" value="MerR-DNA-bind"/>
    <property type="match status" value="1"/>
</dbReference>
<dbReference type="PRINTS" id="PR00040">
    <property type="entry name" value="HTHMERR"/>
</dbReference>
<evidence type="ECO:0000256" key="2">
    <source>
        <dbReference type="ARBA" id="ARBA00023125"/>
    </source>
</evidence>
<evidence type="ECO:0000313" key="6">
    <source>
        <dbReference type="Proteomes" id="UP000183685"/>
    </source>
</evidence>
<accession>A0A1G6WKF1</accession>
<dbReference type="Proteomes" id="UP000183685">
    <property type="component" value="Unassembled WGS sequence"/>
</dbReference>
<name>A0A1G6WKF1_9PROT</name>
<dbReference type="Gene3D" id="1.10.1660.10">
    <property type="match status" value="1"/>
</dbReference>
<dbReference type="GO" id="GO:0003700">
    <property type="term" value="F:DNA-binding transcription factor activity"/>
    <property type="evidence" value="ECO:0007669"/>
    <property type="project" value="InterPro"/>
</dbReference>
<evidence type="ECO:0000259" key="4">
    <source>
        <dbReference type="PROSITE" id="PS50937"/>
    </source>
</evidence>
<dbReference type="GO" id="GO:0003677">
    <property type="term" value="F:DNA binding"/>
    <property type="evidence" value="ECO:0007669"/>
    <property type="project" value="UniProtKB-KW"/>
</dbReference>
<protein>
    <submittedName>
        <fullName evidence="5">MerR family transcriptional regulator, Zn(II)-responsive regulator of zntA</fullName>
    </submittedName>
</protein>
<dbReference type="PROSITE" id="PS50937">
    <property type="entry name" value="HTH_MERR_2"/>
    <property type="match status" value="1"/>
</dbReference>
<dbReference type="InterPro" id="IPR047057">
    <property type="entry name" value="MerR_fam"/>
</dbReference>
<dbReference type="OrthoDB" id="9802944at2"/>
<organism evidence="5 6">
    <name type="scientific">Kordiimonas lacus</name>
    <dbReference type="NCBI Taxonomy" id="637679"/>
    <lineage>
        <taxon>Bacteria</taxon>
        <taxon>Pseudomonadati</taxon>
        <taxon>Pseudomonadota</taxon>
        <taxon>Alphaproteobacteria</taxon>
        <taxon>Kordiimonadales</taxon>
        <taxon>Kordiimonadaceae</taxon>
        <taxon>Kordiimonas</taxon>
    </lineage>
</organism>
<gene>
    <name evidence="5" type="ORF">SAMN04488071_1138</name>
</gene>
<keyword evidence="2" id="KW-0238">DNA-binding</keyword>
<dbReference type="Pfam" id="PF00376">
    <property type="entry name" value="MerR"/>
    <property type="match status" value="1"/>
</dbReference>
<dbReference type="STRING" id="637679.GCA_001550055_02854"/>
<dbReference type="PANTHER" id="PTHR30204">
    <property type="entry name" value="REDOX-CYCLING DRUG-SENSING TRANSCRIPTIONAL ACTIVATOR SOXR"/>
    <property type="match status" value="1"/>
</dbReference>
<feature type="domain" description="HTH merR-type" evidence="4">
    <location>
        <begin position="1"/>
        <end position="70"/>
    </location>
</feature>
<dbReference type="InterPro" id="IPR015358">
    <property type="entry name" value="Tscrpt_reg_MerR_DNA-bd"/>
</dbReference>
<dbReference type="SMART" id="SM00422">
    <property type="entry name" value="HTH_MERR"/>
    <property type="match status" value="1"/>
</dbReference>
<keyword evidence="3" id="KW-0804">Transcription</keyword>
<sequence length="130" mass="14790">MYPIGTITTQLKVSADTLRYYEKIGLLKRIYRNEAGRRLYSDKDISRLKFIKRAQRMGFTLAEIGNLLSFRENPQTAQPKVRELAHHKLKEIEGHLAEVTTLKKELSLLLSLCEASSEGCPILENLDGDA</sequence>
<dbReference type="EMBL" id="FNAK01000002">
    <property type="protein sequence ID" value="SDD66259.1"/>
    <property type="molecule type" value="Genomic_DNA"/>
</dbReference>